<sequence length="234" mass="27147">MGSNRLQMKLDPTEDKLLLPSSSEDEDDLKSSDEEPQIQDPFQSEGDSDFEGASEMANFKSAFDEESDSDGPPEIISFKSTLEEMKKQQQERNQTIKSHQDEKRKRRRERHEEFLLQKEEKRQKVDEKKLPDDILENLKDDLPSENKVSFEDESGFEDDEDKKNLDDVVAVHGSTVFKCKVLSVEAKKPKFVPESVANFKNNLLYGGRIRREKILVQPCSKLKHRKLIVIDDRF</sequence>
<feature type="compositionally biased region" description="Basic and acidic residues" evidence="1">
    <location>
        <begin position="110"/>
        <end position="150"/>
    </location>
</feature>
<proteinExistence type="predicted"/>
<evidence type="ECO:0000313" key="2">
    <source>
        <dbReference type="EMBL" id="GIY96355.1"/>
    </source>
</evidence>
<feature type="compositionally biased region" description="Acidic residues" evidence="1">
    <location>
        <begin position="151"/>
        <end position="160"/>
    </location>
</feature>
<dbReference type="AlphaFoldDB" id="A0AAV4XMN3"/>
<dbReference type="EMBL" id="BPLR01018035">
    <property type="protein sequence ID" value="GIY96355.1"/>
    <property type="molecule type" value="Genomic_DNA"/>
</dbReference>
<dbReference type="Proteomes" id="UP001054945">
    <property type="component" value="Unassembled WGS sequence"/>
</dbReference>
<feature type="region of interest" description="Disordered" evidence="1">
    <location>
        <begin position="1"/>
        <end position="161"/>
    </location>
</feature>
<comment type="caution">
    <text evidence="2">The sequence shown here is derived from an EMBL/GenBank/DDBJ whole genome shotgun (WGS) entry which is preliminary data.</text>
</comment>
<organism evidence="2 3">
    <name type="scientific">Caerostris extrusa</name>
    <name type="common">Bark spider</name>
    <name type="synonym">Caerostris bankana</name>
    <dbReference type="NCBI Taxonomy" id="172846"/>
    <lineage>
        <taxon>Eukaryota</taxon>
        <taxon>Metazoa</taxon>
        <taxon>Ecdysozoa</taxon>
        <taxon>Arthropoda</taxon>
        <taxon>Chelicerata</taxon>
        <taxon>Arachnida</taxon>
        <taxon>Araneae</taxon>
        <taxon>Araneomorphae</taxon>
        <taxon>Entelegynae</taxon>
        <taxon>Araneoidea</taxon>
        <taxon>Araneidae</taxon>
        <taxon>Caerostris</taxon>
    </lineage>
</organism>
<keyword evidence="3" id="KW-1185">Reference proteome</keyword>
<reference evidence="2 3" key="1">
    <citation type="submission" date="2021-06" db="EMBL/GenBank/DDBJ databases">
        <title>Caerostris extrusa draft genome.</title>
        <authorList>
            <person name="Kono N."/>
            <person name="Arakawa K."/>
        </authorList>
    </citation>
    <scope>NUCLEOTIDE SEQUENCE [LARGE SCALE GENOMIC DNA]</scope>
</reference>
<accession>A0AAV4XMN3</accession>
<name>A0AAV4XMN3_CAEEX</name>
<evidence type="ECO:0000313" key="3">
    <source>
        <dbReference type="Proteomes" id="UP001054945"/>
    </source>
</evidence>
<gene>
    <name evidence="2" type="primary">AVEN_82775_1</name>
    <name evidence="2" type="ORF">CEXT_501701</name>
</gene>
<feature type="compositionally biased region" description="Basic and acidic residues" evidence="1">
    <location>
        <begin position="81"/>
        <end position="90"/>
    </location>
</feature>
<protein>
    <submittedName>
        <fullName evidence="2">Uncharacterized protein</fullName>
    </submittedName>
</protein>
<evidence type="ECO:0000256" key="1">
    <source>
        <dbReference type="SAM" id="MobiDB-lite"/>
    </source>
</evidence>